<dbReference type="AlphaFoldDB" id="A0A974CYU8"/>
<name>A0A974CYU8_XENLA</name>
<organism evidence="1 2">
    <name type="scientific">Xenopus laevis</name>
    <name type="common">African clawed frog</name>
    <dbReference type="NCBI Taxonomy" id="8355"/>
    <lineage>
        <taxon>Eukaryota</taxon>
        <taxon>Metazoa</taxon>
        <taxon>Chordata</taxon>
        <taxon>Craniata</taxon>
        <taxon>Vertebrata</taxon>
        <taxon>Euteleostomi</taxon>
        <taxon>Amphibia</taxon>
        <taxon>Batrachia</taxon>
        <taxon>Anura</taxon>
        <taxon>Pipoidea</taxon>
        <taxon>Pipidae</taxon>
        <taxon>Xenopodinae</taxon>
        <taxon>Xenopus</taxon>
        <taxon>Xenopus</taxon>
    </lineage>
</organism>
<protein>
    <recommendedName>
        <fullName evidence="3">Murine leukemia virus integrase C-terminal domain-containing protein</fullName>
    </recommendedName>
</protein>
<dbReference type="Gene3D" id="2.30.30.850">
    <property type="match status" value="1"/>
</dbReference>
<evidence type="ECO:0008006" key="3">
    <source>
        <dbReference type="Google" id="ProtNLM"/>
    </source>
</evidence>
<gene>
    <name evidence="1" type="ORF">XELAEV_18025094mg</name>
</gene>
<evidence type="ECO:0000313" key="1">
    <source>
        <dbReference type="EMBL" id="OCT82569.1"/>
    </source>
</evidence>
<proteinExistence type="predicted"/>
<dbReference type="EMBL" id="CM004473">
    <property type="protein sequence ID" value="OCT82569.1"/>
    <property type="molecule type" value="Genomic_DNA"/>
</dbReference>
<dbReference type="Proteomes" id="UP000694892">
    <property type="component" value="Chromosome 4S"/>
</dbReference>
<reference evidence="2" key="1">
    <citation type="journal article" date="2016" name="Nature">
        <title>Genome evolution in the allotetraploid frog Xenopus laevis.</title>
        <authorList>
            <person name="Session A.M."/>
            <person name="Uno Y."/>
            <person name="Kwon T."/>
            <person name="Chapman J.A."/>
            <person name="Toyoda A."/>
            <person name="Takahashi S."/>
            <person name="Fukui A."/>
            <person name="Hikosaka A."/>
            <person name="Suzuki A."/>
            <person name="Kondo M."/>
            <person name="van Heeringen S.J."/>
            <person name="Quigley I."/>
            <person name="Heinz S."/>
            <person name="Ogino H."/>
            <person name="Ochi H."/>
            <person name="Hellsten U."/>
            <person name="Lyons J.B."/>
            <person name="Simakov O."/>
            <person name="Putnam N."/>
            <person name="Stites J."/>
            <person name="Kuroki Y."/>
            <person name="Tanaka T."/>
            <person name="Michiue T."/>
            <person name="Watanabe M."/>
            <person name="Bogdanovic O."/>
            <person name="Lister R."/>
            <person name="Georgiou G."/>
            <person name="Paranjpe S.S."/>
            <person name="van Kruijsbergen I."/>
            <person name="Shu S."/>
            <person name="Carlson J."/>
            <person name="Kinoshita T."/>
            <person name="Ohta Y."/>
            <person name="Mawaribuchi S."/>
            <person name="Jenkins J."/>
            <person name="Grimwood J."/>
            <person name="Schmutz J."/>
            <person name="Mitros T."/>
            <person name="Mozaffari S.V."/>
            <person name="Suzuki Y."/>
            <person name="Haramoto Y."/>
            <person name="Yamamoto T.S."/>
            <person name="Takagi C."/>
            <person name="Heald R."/>
            <person name="Miller K."/>
            <person name="Haudenschild C."/>
            <person name="Kitzman J."/>
            <person name="Nakayama T."/>
            <person name="Izutsu Y."/>
            <person name="Robert J."/>
            <person name="Fortriede J."/>
            <person name="Burns K."/>
            <person name="Lotay V."/>
            <person name="Karimi K."/>
            <person name="Yasuoka Y."/>
            <person name="Dichmann D.S."/>
            <person name="Flajnik M.F."/>
            <person name="Houston D.W."/>
            <person name="Shendure J."/>
            <person name="DuPasquier L."/>
            <person name="Vize P.D."/>
            <person name="Zorn A.M."/>
            <person name="Ito M."/>
            <person name="Marcotte E.M."/>
            <person name="Wallingford J.B."/>
            <person name="Ito Y."/>
            <person name="Asashima M."/>
            <person name="Ueno N."/>
            <person name="Matsuda Y."/>
            <person name="Veenstra G.J."/>
            <person name="Fujiyama A."/>
            <person name="Harland R.M."/>
            <person name="Taira M."/>
            <person name="Rokhsar D.S."/>
        </authorList>
    </citation>
    <scope>NUCLEOTIDE SEQUENCE [LARGE SCALE GENOMIC DNA]</scope>
    <source>
        <strain evidence="2">J</strain>
    </source>
</reference>
<evidence type="ECO:0000313" key="2">
    <source>
        <dbReference type="Proteomes" id="UP000694892"/>
    </source>
</evidence>
<sequence>MPSVGEMVMVKVFRHVGPWDANWEGPYRVLEVMGNTMLKVQRPMTYKKKSRRSQEVLWVHIDQAKATRASPTQ</sequence>
<accession>A0A974CYU8</accession>